<gene>
    <name evidence="10 11" type="primary">atpG</name>
    <name evidence="11" type="ORF">NSA23_11360</name>
</gene>
<dbReference type="InterPro" id="IPR000131">
    <property type="entry name" value="ATP_synth_F1_gsu"/>
</dbReference>
<comment type="function">
    <text evidence="1 10">Produces ATP from ADP in the presence of a proton gradient across the membrane. The gamma chain is believed to be important in regulating ATPase activity and the flow of protons through the CF(0) complex.</text>
</comment>
<evidence type="ECO:0000256" key="5">
    <source>
        <dbReference type="ARBA" id="ARBA00022781"/>
    </source>
</evidence>
<dbReference type="InterPro" id="IPR023632">
    <property type="entry name" value="ATP_synth_F1_gsu_CS"/>
</dbReference>
<dbReference type="GO" id="GO:0042777">
    <property type="term" value="P:proton motive force-driven plasma membrane ATP synthesis"/>
    <property type="evidence" value="ECO:0007669"/>
    <property type="project" value="UniProtKB-UniRule"/>
</dbReference>
<evidence type="ECO:0000256" key="4">
    <source>
        <dbReference type="ARBA" id="ARBA00022448"/>
    </source>
</evidence>
<dbReference type="Gene3D" id="1.10.287.80">
    <property type="entry name" value="ATP synthase, gamma subunit, helix hairpin domain"/>
    <property type="match status" value="1"/>
</dbReference>
<evidence type="ECO:0000313" key="12">
    <source>
        <dbReference type="Proteomes" id="UP001142078"/>
    </source>
</evidence>
<dbReference type="PROSITE" id="PS00153">
    <property type="entry name" value="ATPASE_GAMMA"/>
    <property type="match status" value="1"/>
</dbReference>
<evidence type="ECO:0000256" key="6">
    <source>
        <dbReference type="ARBA" id="ARBA00023065"/>
    </source>
</evidence>
<dbReference type="GO" id="GO:0005886">
    <property type="term" value="C:plasma membrane"/>
    <property type="evidence" value="ECO:0007669"/>
    <property type="project" value="UniProtKB-SubCell"/>
</dbReference>
<accession>A0A9X2MJB5</accession>
<dbReference type="Gene3D" id="3.40.1380.10">
    <property type="match status" value="1"/>
</dbReference>
<comment type="subcellular location">
    <subcellularLocation>
        <location evidence="10">Cell membrane</location>
        <topology evidence="10">Peripheral membrane protein</topology>
    </subcellularLocation>
    <subcellularLocation>
        <location evidence="2">Membrane</location>
        <topology evidence="2">Peripheral membrane protein</topology>
    </subcellularLocation>
</comment>
<dbReference type="AlphaFoldDB" id="A0A9X2MJB5"/>
<dbReference type="SUPFAM" id="SSF52943">
    <property type="entry name" value="ATP synthase (F1-ATPase), gamma subunit"/>
    <property type="match status" value="1"/>
</dbReference>
<dbReference type="GO" id="GO:0046933">
    <property type="term" value="F:proton-transporting ATP synthase activity, rotational mechanism"/>
    <property type="evidence" value="ECO:0007669"/>
    <property type="project" value="UniProtKB-UniRule"/>
</dbReference>
<comment type="similarity">
    <text evidence="3 10">Belongs to the ATPase gamma chain family.</text>
</comment>
<comment type="subunit">
    <text evidence="10">F-type ATPases have 2 components, CF(1) - the catalytic core - and CF(0) - the membrane proton channel. CF(1) has five subunits: alpha(3), beta(3), gamma(1), delta(1), epsilon(1). CF(0) has three main subunits: a, b and c.</text>
</comment>
<keyword evidence="10" id="KW-1003">Cell membrane</keyword>
<evidence type="ECO:0000256" key="3">
    <source>
        <dbReference type="ARBA" id="ARBA00007681"/>
    </source>
</evidence>
<reference evidence="11" key="1">
    <citation type="submission" date="2022-07" db="EMBL/GenBank/DDBJ databases">
        <title>Enhanced cultured diversity of the mouse gut microbiota enables custom-made synthetic communities.</title>
        <authorList>
            <person name="Afrizal A."/>
        </authorList>
    </citation>
    <scope>NUCLEOTIDE SEQUENCE</scope>
    <source>
        <strain evidence="11">DSM 29482</strain>
    </source>
</reference>
<dbReference type="Pfam" id="PF00231">
    <property type="entry name" value="ATP-synt"/>
    <property type="match status" value="1"/>
</dbReference>
<dbReference type="CDD" id="cd12151">
    <property type="entry name" value="F1-ATPase_gamma"/>
    <property type="match status" value="1"/>
</dbReference>
<dbReference type="RefSeq" id="WP_257490555.1">
    <property type="nucleotide sequence ID" value="NZ_JANJZL010000008.1"/>
</dbReference>
<keyword evidence="8 10" id="KW-0139">CF(1)</keyword>
<dbReference type="GO" id="GO:0045259">
    <property type="term" value="C:proton-transporting ATP synthase complex"/>
    <property type="evidence" value="ECO:0007669"/>
    <property type="project" value="UniProtKB-KW"/>
</dbReference>
<keyword evidence="6 10" id="KW-0406">Ion transport</keyword>
<proteinExistence type="inferred from homology"/>
<keyword evidence="5 10" id="KW-0375">Hydrogen ion transport</keyword>
<keyword evidence="9 10" id="KW-0066">ATP synthesis</keyword>
<dbReference type="NCBIfam" id="TIGR01146">
    <property type="entry name" value="ATPsyn_F1gamma"/>
    <property type="match status" value="1"/>
</dbReference>
<dbReference type="Proteomes" id="UP001142078">
    <property type="component" value="Unassembled WGS sequence"/>
</dbReference>
<dbReference type="PANTHER" id="PTHR11693">
    <property type="entry name" value="ATP SYNTHASE GAMMA CHAIN"/>
    <property type="match status" value="1"/>
</dbReference>
<evidence type="ECO:0000256" key="1">
    <source>
        <dbReference type="ARBA" id="ARBA00003456"/>
    </source>
</evidence>
<evidence type="ECO:0000313" key="11">
    <source>
        <dbReference type="EMBL" id="MCR2044704.1"/>
    </source>
</evidence>
<evidence type="ECO:0000256" key="2">
    <source>
        <dbReference type="ARBA" id="ARBA00004170"/>
    </source>
</evidence>
<keyword evidence="12" id="KW-1185">Reference proteome</keyword>
<organism evidence="11 12">
    <name type="scientific">Anaerosalibacter massiliensis</name>
    <dbReference type="NCBI Taxonomy" id="1347392"/>
    <lineage>
        <taxon>Bacteria</taxon>
        <taxon>Bacillati</taxon>
        <taxon>Bacillota</taxon>
        <taxon>Tissierellia</taxon>
        <taxon>Tissierellales</taxon>
        <taxon>Sporanaerobacteraceae</taxon>
        <taxon>Anaerosalibacter</taxon>
    </lineage>
</organism>
<name>A0A9X2MJB5_9FIRM</name>
<sequence length="288" mass="32461">MKYLAESTRDIKRRIRGISNTKQITKAMELVSSAKLRRAREKLEKTRPYFNTVLESIQEVLSSTGNIRHPFLEHREVKRSLYIVITADGGLAGGYNSNIIRLVENKIKDKKDKVDLIVIGSKGKDYFNNRGYNVIGEFINITEEPKFSDAVKIGKLAMEHYENKGVDEVVLAYTEFITTLSQDTKAIKLLPNKDVNEDKKEKTSVIDYEPSAEEVLDYLIPKYIESTVYGALIESSCSEQGSRMTAMKSATENAEEMIDELTLSYNRARQAAITSEISEIVAGAEALK</sequence>
<dbReference type="EMBL" id="JANJZL010000008">
    <property type="protein sequence ID" value="MCR2044704.1"/>
    <property type="molecule type" value="Genomic_DNA"/>
</dbReference>
<dbReference type="PRINTS" id="PR00126">
    <property type="entry name" value="ATPASEGAMMA"/>
</dbReference>
<keyword evidence="7 10" id="KW-0472">Membrane</keyword>
<keyword evidence="4 10" id="KW-0813">Transport</keyword>
<dbReference type="HAMAP" id="MF_00815">
    <property type="entry name" value="ATP_synth_gamma_bact"/>
    <property type="match status" value="1"/>
</dbReference>
<evidence type="ECO:0000256" key="10">
    <source>
        <dbReference type="HAMAP-Rule" id="MF_00815"/>
    </source>
</evidence>
<protein>
    <recommendedName>
        <fullName evidence="10">ATP synthase gamma chain</fullName>
    </recommendedName>
    <alternativeName>
        <fullName evidence="10">ATP synthase F1 sector gamma subunit</fullName>
    </alternativeName>
    <alternativeName>
        <fullName evidence="10">F-ATPase gamma subunit</fullName>
    </alternativeName>
</protein>
<dbReference type="InterPro" id="IPR035968">
    <property type="entry name" value="ATP_synth_F1_ATPase_gsu"/>
</dbReference>
<evidence type="ECO:0000256" key="7">
    <source>
        <dbReference type="ARBA" id="ARBA00023136"/>
    </source>
</evidence>
<comment type="caution">
    <text evidence="11">The sequence shown here is derived from an EMBL/GenBank/DDBJ whole genome shotgun (WGS) entry which is preliminary data.</text>
</comment>
<dbReference type="GO" id="GO:0005524">
    <property type="term" value="F:ATP binding"/>
    <property type="evidence" value="ECO:0007669"/>
    <property type="project" value="UniProtKB-UniRule"/>
</dbReference>
<dbReference type="PANTHER" id="PTHR11693:SF22">
    <property type="entry name" value="ATP SYNTHASE SUBUNIT GAMMA, MITOCHONDRIAL"/>
    <property type="match status" value="1"/>
</dbReference>
<evidence type="ECO:0000256" key="9">
    <source>
        <dbReference type="ARBA" id="ARBA00023310"/>
    </source>
</evidence>
<evidence type="ECO:0000256" key="8">
    <source>
        <dbReference type="ARBA" id="ARBA00023196"/>
    </source>
</evidence>